<keyword evidence="1" id="KW-0175">Coiled coil</keyword>
<feature type="compositionally biased region" description="Polar residues" evidence="2">
    <location>
        <begin position="979"/>
        <end position="998"/>
    </location>
</feature>
<feature type="compositionally biased region" description="Basic and acidic residues" evidence="2">
    <location>
        <begin position="230"/>
        <end position="239"/>
    </location>
</feature>
<evidence type="ECO:0000256" key="1">
    <source>
        <dbReference type="SAM" id="Coils"/>
    </source>
</evidence>
<feature type="region of interest" description="Disordered" evidence="2">
    <location>
        <begin position="839"/>
        <end position="863"/>
    </location>
</feature>
<dbReference type="Proteomes" id="UP000265140">
    <property type="component" value="Chromosome 14"/>
</dbReference>
<feature type="compositionally biased region" description="Polar residues" evidence="2">
    <location>
        <begin position="1099"/>
        <end position="1119"/>
    </location>
</feature>
<feature type="region of interest" description="Disordered" evidence="2">
    <location>
        <begin position="316"/>
        <end position="488"/>
    </location>
</feature>
<dbReference type="InterPro" id="IPR052655">
    <property type="entry name" value="AKNA_Centrosome-Trans_reg"/>
</dbReference>
<evidence type="ECO:0000256" key="2">
    <source>
        <dbReference type="SAM" id="MobiDB-lite"/>
    </source>
</evidence>
<dbReference type="InParanoid" id="A0A3P8XVI9"/>
<gene>
    <name evidence="4" type="primary">AKNA</name>
</gene>
<feature type="compositionally biased region" description="Basic and acidic residues" evidence="2">
    <location>
        <begin position="422"/>
        <end position="441"/>
    </location>
</feature>
<proteinExistence type="predicted"/>
<feature type="compositionally biased region" description="Low complexity" evidence="2">
    <location>
        <begin position="290"/>
        <end position="299"/>
    </location>
</feature>
<organism evidence="4 5">
    <name type="scientific">Esox lucius</name>
    <name type="common">Northern pike</name>
    <dbReference type="NCBI Taxonomy" id="8010"/>
    <lineage>
        <taxon>Eukaryota</taxon>
        <taxon>Metazoa</taxon>
        <taxon>Chordata</taxon>
        <taxon>Craniata</taxon>
        <taxon>Vertebrata</taxon>
        <taxon>Euteleostomi</taxon>
        <taxon>Actinopterygii</taxon>
        <taxon>Neopterygii</taxon>
        <taxon>Teleostei</taxon>
        <taxon>Protacanthopterygii</taxon>
        <taxon>Esociformes</taxon>
        <taxon>Esocidae</taxon>
        <taxon>Esox</taxon>
    </lineage>
</organism>
<accession>A0A3P8XVI9</accession>
<dbReference type="GO" id="GO:0021849">
    <property type="term" value="P:neuroblast division in subventricular zone"/>
    <property type="evidence" value="ECO:0007669"/>
    <property type="project" value="TreeGrafter"/>
</dbReference>
<evidence type="ECO:0000313" key="5">
    <source>
        <dbReference type="Proteomes" id="UP000265140"/>
    </source>
</evidence>
<evidence type="ECO:0000259" key="3">
    <source>
        <dbReference type="Pfam" id="PF12443"/>
    </source>
</evidence>
<dbReference type="STRING" id="8010.ENSELUP00000008507"/>
<dbReference type="GO" id="GO:0060234">
    <property type="term" value="P:neuroblast delamination"/>
    <property type="evidence" value="ECO:0007669"/>
    <property type="project" value="TreeGrafter"/>
</dbReference>
<feature type="compositionally biased region" description="Basic and acidic residues" evidence="2">
    <location>
        <begin position="187"/>
        <end position="200"/>
    </location>
</feature>
<sequence length="1451" mass="158821">MERGGRNTTAGVLCWTPAPQRPSPSSSLGSEVDWGDEEVEDEEGGDRKDEEEEDFQSQVDENGIIGLDEAWDDVGLVGEEEEEGGAEEDPPRYSDAWNPEGPREGSLAPSRTAGLMKWLEQVNRVEELQLCDLQDSEPLSRCESNGEDTQTKKLCEDVLDANASVEIWGEDVEQQDEKEQSWPVHNQQEEHLPERDRQLDITEDERELEDEESEPHLDRTSASTAGTGWDRGHSVKGEESQEEVSAYLNPEKTSELSEGDTRGGTWLVEGVSDKLSTHYSPDLRPPPLSPSSTSRGSTFPHLVHFSSEELADAPGIQAETFPEDSIFTESPPESRSSRISEAPRLFWGGEELTPRTSTYPVAISPERRKIQRLEMGEEGSQDGSDHQPLPSLRAIRPSSPSTPGAMSHSPQTDCHAPSQARTHRESSPKPQHRSHDGDPRQGRRWPLTHPTPDFSKVQPKVRFPKSGYTPPKSKGSPRTFSFSGEPPLVFKSPADIVREVLLSSSDRPPPPSVGPGRPLNTTVPGDFRCPQQASMLVQQLQEDYSRLLTRYAEAENTIDRMRLEAKVGLYSDPPKPAPAIQLGVLRESSKVMTLTFPQAQRAELSSGSLNLNGQVTRQVDSSVDSSSADSFSRSMGCGGGEQLTMTLSKQAGRFLQQVQTFEELLSRGKPKQLEFTKGLSQLLQEQDSLERGYLAARDQHRLLQQRGAKLGPFDPDREVEGCIFQCGMRLEELREQVEQSEQAPPPPHPAPYSMPAGASEHIPLPQSPVRPLPGESGGVVEVEVSSASGESEGDEEALSSFLLHPLHTKHTRVERDFSMLMNHCQRAREPPRLLDLVVTTHPGGEGTTGGPHQGPGRQEGHTTQRWPMLSQQNASLIPTARPRTSKSVPPSLKDLSQSPAFAAMPANDNRSEVRRSLGSSLTSLEDSALSERRGSKWMPRTRKEPSQDGVITPETDSGFVGSESSHLTPAVASPLHQRATVSQSVTEEQSSAKPQHTASIRPPTHTPQRPLSLEHSGVSRRSSSSQRVWRSSGRTTGRERRANSASSRTPRPWAGNGTIQPVSGEDEERRDCTTRTARPQHQYQSSPSPTAPYHHGDPQQAQSSSLLTNRNEAIQSLQAEVSRLKERLEGSLRQTNTPSPVRAPPTGQDGHTHPLSSTPHVRSVQRTRVDAGEERTMGEKTEGQRVQRSPKKSVLSSRPQKPELDIMTDSERAQSTPRPWSRRIPVSPAACAGLRQSRTEKTKSGSMSIGGGGVCDAGGRGWCPQCSPLCSQCFTQTHGQGPHHGQSERPEEGGSGTGPHHCPMCGRSEASPERDQRTANRRSQPMSSPDRDKRGVLLAGHPPPVMGSVPFVKCVPVCPPVLFYTSPVKASPSHPPLVYVPLIGGVASGVRGRKVRSGSVRSLSADQKSLSSSLNQAIHAAREVREASRRVARSVATGLHQQEARSQSCMY</sequence>
<feature type="compositionally biased region" description="Low complexity" evidence="2">
    <location>
        <begin position="778"/>
        <end position="790"/>
    </location>
</feature>
<evidence type="ECO:0000313" key="4">
    <source>
        <dbReference type="Ensembl" id="ENSELUP00000008507.2"/>
    </source>
</evidence>
<name>A0A3P8XVI9_ESOLU</name>
<feature type="compositionally biased region" description="Pro residues" evidence="2">
    <location>
        <begin position="743"/>
        <end position="752"/>
    </location>
</feature>
<feature type="compositionally biased region" description="Polar residues" evidence="2">
    <location>
        <begin position="1074"/>
        <end position="1088"/>
    </location>
</feature>
<feature type="compositionally biased region" description="Basic and acidic residues" evidence="2">
    <location>
        <begin position="365"/>
        <end position="375"/>
    </location>
</feature>
<feature type="compositionally biased region" description="Basic and acidic residues" evidence="2">
    <location>
        <begin position="252"/>
        <end position="261"/>
    </location>
</feature>
<dbReference type="GO" id="GO:0005813">
    <property type="term" value="C:centrosome"/>
    <property type="evidence" value="ECO:0007669"/>
    <property type="project" value="TreeGrafter"/>
</dbReference>
<reference evidence="4" key="4">
    <citation type="submission" date="2025-09" db="UniProtKB">
        <authorList>
            <consortium name="Ensembl"/>
        </authorList>
    </citation>
    <scope>IDENTIFICATION</scope>
</reference>
<feature type="compositionally biased region" description="Acidic residues" evidence="2">
    <location>
        <begin position="33"/>
        <end position="55"/>
    </location>
</feature>
<dbReference type="PANTHER" id="PTHR21510:SF15">
    <property type="entry name" value="MICROTUBULE ORGANIZATION PROTEIN AKNA"/>
    <property type="match status" value="1"/>
</dbReference>
<dbReference type="Bgee" id="ENSELUG00000009143">
    <property type="expression patterns" value="Expressed in pharyngeal gill and 7 other cell types or tissues"/>
</dbReference>
<dbReference type="GO" id="GO:0001837">
    <property type="term" value="P:epithelial to mesenchymal transition"/>
    <property type="evidence" value="ECO:0007669"/>
    <property type="project" value="TreeGrafter"/>
</dbReference>
<feature type="domain" description="AKNA" evidence="3">
    <location>
        <begin position="684"/>
        <end position="744"/>
    </location>
</feature>
<feature type="compositionally biased region" description="Polar residues" evidence="2">
    <location>
        <begin position="398"/>
        <end position="412"/>
    </location>
</feature>
<feature type="region of interest" description="Disordered" evidence="2">
    <location>
        <begin position="734"/>
        <end position="797"/>
    </location>
</feature>
<dbReference type="InterPro" id="IPR022150">
    <property type="entry name" value="AKNA_dom"/>
</dbReference>
<feature type="region of interest" description="Disordered" evidence="2">
    <location>
        <begin position="134"/>
        <end position="153"/>
    </location>
</feature>
<feature type="region of interest" description="Disordered" evidence="2">
    <location>
        <begin position="166"/>
        <end position="299"/>
    </location>
</feature>
<dbReference type="Ensembl" id="ENSELUT00000005444.3">
    <property type="protein sequence ID" value="ENSELUP00000008507.2"/>
    <property type="gene ID" value="ENSELUG00000009143.3"/>
</dbReference>
<feature type="compositionally biased region" description="Acidic residues" evidence="2">
    <location>
        <begin position="201"/>
        <end position="213"/>
    </location>
</feature>
<reference evidence="4" key="3">
    <citation type="submission" date="2025-08" db="UniProtKB">
        <authorList>
            <consortium name="Ensembl"/>
        </authorList>
    </citation>
    <scope>IDENTIFICATION</scope>
</reference>
<feature type="compositionally biased region" description="Polar residues" evidence="2">
    <location>
        <begin position="1"/>
        <end position="10"/>
    </location>
</feature>
<protein>
    <recommendedName>
        <fullName evidence="3">AKNA domain-containing protein</fullName>
    </recommendedName>
</protein>
<feature type="compositionally biased region" description="Polar residues" evidence="2">
    <location>
        <begin position="1154"/>
        <end position="1166"/>
    </location>
</feature>
<keyword evidence="5" id="KW-1185">Reference proteome</keyword>
<dbReference type="Pfam" id="PF12443">
    <property type="entry name" value="AKNA"/>
    <property type="match status" value="1"/>
</dbReference>
<feature type="region of interest" description="Disordered" evidence="2">
    <location>
        <begin position="875"/>
        <end position="1248"/>
    </location>
</feature>
<feature type="compositionally biased region" description="Basic and acidic residues" evidence="2">
    <location>
        <begin position="1167"/>
        <end position="1185"/>
    </location>
</feature>
<reference evidence="4" key="2">
    <citation type="submission" date="2020-02" db="EMBL/GenBank/DDBJ databases">
        <title>Esox lucius (northern pike) genome, fEsoLuc1, primary haplotype.</title>
        <authorList>
            <person name="Myers G."/>
            <person name="Karagic N."/>
            <person name="Meyer A."/>
            <person name="Pippel M."/>
            <person name="Reichard M."/>
            <person name="Winkler S."/>
            <person name="Tracey A."/>
            <person name="Sims Y."/>
            <person name="Howe K."/>
            <person name="Rhie A."/>
            <person name="Formenti G."/>
            <person name="Durbin R."/>
            <person name="Fedrigo O."/>
            <person name="Jarvis E.D."/>
        </authorList>
    </citation>
    <scope>NUCLEOTIDE SEQUENCE [LARGE SCALE GENOMIC DNA]</scope>
</reference>
<feature type="compositionally biased region" description="Low complexity" evidence="2">
    <location>
        <begin position="329"/>
        <end position="344"/>
    </location>
</feature>
<feature type="compositionally biased region" description="Low complexity" evidence="2">
    <location>
        <begin position="1019"/>
        <end position="1035"/>
    </location>
</feature>
<feature type="compositionally biased region" description="Basic and acidic residues" evidence="2">
    <location>
        <begin position="1200"/>
        <end position="1212"/>
    </location>
</feature>
<dbReference type="GeneTree" id="ENSGT00940000154254"/>
<feature type="region of interest" description="Disordered" evidence="2">
    <location>
        <begin position="1277"/>
        <end position="1341"/>
    </location>
</feature>
<feature type="compositionally biased region" description="Acidic residues" evidence="2">
    <location>
        <begin position="78"/>
        <end position="88"/>
    </location>
</feature>
<dbReference type="OMA" id="PHLAMTE"/>
<reference evidence="5" key="1">
    <citation type="journal article" date="2014" name="PLoS ONE">
        <title>The genome and linkage map of the northern pike (Esox lucius): conserved synteny revealed between the salmonid sister group and the Neoteleostei.</title>
        <authorList>
            <person name="Rondeau E.B."/>
            <person name="Minkley D.R."/>
            <person name="Leong J.S."/>
            <person name="Messmer A.M."/>
            <person name="Jantzen J.R."/>
            <person name="von Schalburg K.R."/>
            <person name="Lemon C."/>
            <person name="Bird N.H."/>
            <person name="Koop B.F."/>
        </authorList>
    </citation>
    <scope>NUCLEOTIDE SEQUENCE</scope>
</reference>
<feature type="compositionally biased region" description="Gly residues" evidence="2">
    <location>
        <begin position="843"/>
        <end position="853"/>
    </location>
</feature>
<feature type="region of interest" description="Disordered" evidence="2">
    <location>
        <begin position="1"/>
        <end position="109"/>
    </location>
</feature>
<feature type="coiled-coil region" evidence="1">
    <location>
        <begin position="537"/>
        <end position="564"/>
    </location>
</feature>
<dbReference type="PANTHER" id="PTHR21510">
    <property type="entry name" value="AKNA DOMAIN-CONTAINING PROTEIN"/>
    <property type="match status" value="1"/>
</dbReference>